<dbReference type="AlphaFoldDB" id="A0A4S4FAH1"/>
<reference evidence="1 2" key="1">
    <citation type="submission" date="2019-04" db="EMBL/GenBank/DDBJ databases">
        <title>Microbes associate with the intestines of laboratory mice.</title>
        <authorList>
            <person name="Navarre W."/>
            <person name="Wong E."/>
            <person name="Huang K.C."/>
            <person name="Tropini C."/>
            <person name="Ng K."/>
            <person name="Yu B."/>
        </authorList>
    </citation>
    <scope>NUCLEOTIDE SEQUENCE [LARGE SCALE GENOMIC DNA]</scope>
    <source>
        <strain evidence="1 2">NM87_A27A</strain>
    </source>
</reference>
<name>A0A4S4FAH1_9BIFI</name>
<evidence type="ECO:0000313" key="1">
    <source>
        <dbReference type="EMBL" id="THG26324.1"/>
    </source>
</evidence>
<dbReference type="RefSeq" id="WP_136511173.1">
    <property type="nucleotide sequence ID" value="NZ_SSTF01000009.1"/>
</dbReference>
<gene>
    <name evidence="1" type="ORF">E5991_03910</name>
</gene>
<dbReference type="EMBL" id="SSTF01000009">
    <property type="protein sequence ID" value="THG26324.1"/>
    <property type="molecule type" value="Genomic_DNA"/>
</dbReference>
<proteinExistence type="predicted"/>
<sequence>MQIALLSNTVDIDDKREDPIFIEAIEFIERLDDDAWHIGQNVLIMLRVWRCGSKCVGMRFMVLCP</sequence>
<comment type="caution">
    <text evidence="1">The sequence shown here is derived from an EMBL/GenBank/DDBJ whole genome shotgun (WGS) entry which is preliminary data.</text>
</comment>
<protein>
    <submittedName>
        <fullName evidence="1">Uncharacterized protein</fullName>
    </submittedName>
</protein>
<accession>A0A4S4FAH1</accession>
<evidence type="ECO:0000313" key="2">
    <source>
        <dbReference type="Proteomes" id="UP000306798"/>
    </source>
</evidence>
<dbReference type="Proteomes" id="UP000306798">
    <property type="component" value="Unassembled WGS sequence"/>
</dbReference>
<organism evidence="1 2">
    <name type="scientific">Bifidobacterium pseudolongum</name>
    <dbReference type="NCBI Taxonomy" id="1694"/>
    <lineage>
        <taxon>Bacteria</taxon>
        <taxon>Bacillati</taxon>
        <taxon>Actinomycetota</taxon>
        <taxon>Actinomycetes</taxon>
        <taxon>Bifidobacteriales</taxon>
        <taxon>Bifidobacteriaceae</taxon>
        <taxon>Bifidobacterium</taxon>
    </lineage>
</organism>